<dbReference type="Gene3D" id="3.30.450.40">
    <property type="match status" value="1"/>
</dbReference>
<dbReference type="SUPFAM" id="SSF49879">
    <property type="entry name" value="SMAD/FHA domain"/>
    <property type="match status" value="1"/>
</dbReference>
<evidence type="ECO:0000313" key="3">
    <source>
        <dbReference type="Proteomes" id="UP001431449"/>
    </source>
</evidence>
<organism evidence="2 3">
    <name type="scientific">Pseudomarimonas salicorniae</name>
    <dbReference type="NCBI Taxonomy" id="2933270"/>
    <lineage>
        <taxon>Bacteria</taxon>
        <taxon>Pseudomonadati</taxon>
        <taxon>Pseudomonadota</taxon>
        <taxon>Gammaproteobacteria</taxon>
        <taxon>Lysobacterales</taxon>
        <taxon>Lysobacteraceae</taxon>
        <taxon>Pseudomarimonas</taxon>
    </lineage>
</organism>
<dbReference type="InterPro" id="IPR003018">
    <property type="entry name" value="GAF"/>
</dbReference>
<sequence>MPARIVAHLPEGPAVESWVADGDSCLVGRAAHCTLVLRHPSVSREHLLIESQPTWRVANRSNKNGTQLDGRPVDSAPLTSHHWLQLGDVTCEFQPCGQSGLDAARASQRQRQQHSTAIGEELAARFDKAGGVEGVSPDLLDATLQAVIQLAECERGFLLLRDGDGWRVAAQHDAPAGNPGPGLQEFSGSHTAIRLACERGEPVVINDARGDPRTRRQASVLEAGIRSLLALPLQGPSGVVAALYVDRRELGHPLTEFDVGLAAAFAERAAVWLAARDAMSLLKQLPRWESGDAEAA</sequence>
<dbReference type="SUPFAM" id="SSF55781">
    <property type="entry name" value="GAF domain-like"/>
    <property type="match status" value="1"/>
</dbReference>
<dbReference type="Pfam" id="PF01590">
    <property type="entry name" value="GAF"/>
    <property type="match status" value="1"/>
</dbReference>
<dbReference type="InterPro" id="IPR000253">
    <property type="entry name" value="FHA_dom"/>
</dbReference>
<reference evidence="2" key="1">
    <citation type="submission" date="2022-04" db="EMBL/GenBank/DDBJ databases">
        <title>Lysobacter sp. CAU 1642 isolated from sea sand.</title>
        <authorList>
            <person name="Kim W."/>
        </authorList>
    </citation>
    <scope>NUCLEOTIDE SEQUENCE</scope>
    <source>
        <strain evidence="2">CAU 1642</strain>
    </source>
</reference>
<dbReference type="InterPro" id="IPR008984">
    <property type="entry name" value="SMAD_FHA_dom_sf"/>
</dbReference>
<feature type="domain" description="FHA" evidence="1">
    <location>
        <begin position="25"/>
        <end position="73"/>
    </location>
</feature>
<dbReference type="SMART" id="SM00065">
    <property type="entry name" value="GAF"/>
    <property type="match status" value="1"/>
</dbReference>
<accession>A0ABT0GJ00</accession>
<dbReference type="CDD" id="cd00060">
    <property type="entry name" value="FHA"/>
    <property type="match status" value="1"/>
</dbReference>
<dbReference type="PROSITE" id="PS50006">
    <property type="entry name" value="FHA_DOMAIN"/>
    <property type="match status" value="1"/>
</dbReference>
<dbReference type="Proteomes" id="UP001431449">
    <property type="component" value="Unassembled WGS sequence"/>
</dbReference>
<keyword evidence="3" id="KW-1185">Reference proteome</keyword>
<evidence type="ECO:0000259" key="1">
    <source>
        <dbReference type="PROSITE" id="PS50006"/>
    </source>
</evidence>
<name>A0ABT0GJ00_9GAMM</name>
<protein>
    <submittedName>
        <fullName evidence="2">GAF domain-containing protein</fullName>
    </submittedName>
</protein>
<dbReference type="Pfam" id="PF00498">
    <property type="entry name" value="FHA"/>
    <property type="match status" value="1"/>
</dbReference>
<dbReference type="EMBL" id="JALNMH010000009">
    <property type="protein sequence ID" value="MCK7594403.1"/>
    <property type="molecule type" value="Genomic_DNA"/>
</dbReference>
<dbReference type="SMART" id="SM00240">
    <property type="entry name" value="FHA"/>
    <property type="match status" value="1"/>
</dbReference>
<gene>
    <name evidence="2" type="ORF">M0G41_12065</name>
</gene>
<dbReference type="RefSeq" id="WP_248209539.1">
    <property type="nucleotide sequence ID" value="NZ_JALNMH010000009.1"/>
</dbReference>
<comment type="caution">
    <text evidence="2">The sequence shown here is derived from an EMBL/GenBank/DDBJ whole genome shotgun (WGS) entry which is preliminary data.</text>
</comment>
<dbReference type="Gene3D" id="2.60.200.20">
    <property type="match status" value="1"/>
</dbReference>
<proteinExistence type="predicted"/>
<dbReference type="InterPro" id="IPR029016">
    <property type="entry name" value="GAF-like_dom_sf"/>
</dbReference>
<evidence type="ECO:0000313" key="2">
    <source>
        <dbReference type="EMBL" id="MCK7594403.1"/>
    </source>
</evidence>